<reference evidence="1" key="1">
    <citation type="journal article" date="2022" name="IScience">
        <title>Evolution of zygomycete secretomes and the origins of terrestrial fungal ecologies.</title>
        <authorList>
            <person name="Chang Y."/>
            <person name="Wang Y."/>
            <person name="Mondo S."/>
            <person name="Ahrendt S."/>
            <person name="Andreopoulos W."/>
            <person name="Barry K."/>
            <person name="Beard J."/>
            <person name="Benny G.L."/>
            <person name="Blankenship S."/>
            <person name="Bonito G."/>
            <person name="Cuomo C."/>
            <person name="Desiro A."/>
            <person name="Gervers K.A."/>
            <person name="Hundley H."/>
            <person name="Kuo A."/>
            <person name="LaButti K."/>
            <person name="Lang B.F."/>
            <person name="Lipzen A."/>
            <person name="O'Donnell K."/>
            <person name="Pangilinan J."/>
            <person name="Reynolds N."/>
            <person name="Sandor L."/>
            <person name="Smith M.E."/>
            <person name="Tsang A."/>
            <person name="Grigoriev I.V."/>
            <person name="Stajich J.E."/>
            <person name="Spatafora J.W."/>
        </authorList>
    </citation>
    <scope>NUCLEOTIDE SEQUENCE</scope>
    <source>
        <strain evidence="1">RSA 2281</strain>
    </source>
</reference>
<gene>
    <name evidence="1" type="ORF">BDA99DRAFT_601582</name>
</gene>
<dbReference type="AlphaFoldDB" id="A0AAD5K8M7"/>
<name>A0AAD5K8M7_9FUNG</name>
<proteinExistence type="predicted"/>
<protein>
    <submittedName>
        <fullName evidence="1">Uncharacterized protein</fullName>
    </submittedName>
</protein>
<evidence type="ECO:0000313" key="2">
    <source>
        <dbReference type="Proteomes" id="UP001209540"/>
    </source>
</evidence>
<keyword evidence="2" id="KW-1185">Reference proteome</keyword>
<comment type="caution">
    <text evidence="1">The sequence shown here is derived from an EMBL/GenBank/DDBJ whole genome shotgun (WGS) entry which is preliminary data.</text>
</comment>
<dbReference type="Proteomes" id="UP001209540">
    <property type="component" value="Unassembled WGS sequence"/>
</dbReference>
<reference evidence="1" key="2">
    <citation type="submission" date="2023-02" db="EMBL/GenBank/DDBJ databases">
        <authorList>
            <consortium name="DOE Joint Genome Institute"/>
            <person name="Mondo S.J."/>
            <person name="Chang Y."/>
            <person name="Wang Y."/>
            <person name="Ahrendt S."/>
            <person name="Andreopoulos W."/>
            <person name="Barry K."/>
            <person name="Beard J."/>
            <person name="Benny G.L."/>
            <person name="Blankenship S."/>
            <person name="Bonito G."/>
            <person name="Cuomo C."/>
            <person name="Desiro A."/>
            <person name="Gervers K.A."/>
            <person name="Hundley H."/>
            <person name="Kuo A."/>
            <person name="LaButti K."/>
            <person name="Lang B.F."/>
            <person name="Lipzen A."/>
            <person name="O'Donnell K."/>
            <person name="Pangilinan J."/>
            <person name="Reynolds N."/>
            <person name="Sandor L."/>
            <person name="Smith M.W."/>
            <person name="Tsang A."/>
            <person name="Grigoriev I.V."/>
            <person name="Stajich J.E."/>
            <person name="Spatafora J.W."/>
        </authorList>
    </citation>
    <scope>NUCLEOTIDE SEQUENCE</scope>
    <source>
        <strain evidence="1">RSA 2281</strain>
    </source>
</reference>
<sequence>MPRLLHVAERHSKDYGYSWHPDKCATIQPPNNVSQSSSSPYTLYNKTIPSVQHFQYPGLAFHHDGITFFPDDLASLLDIFTVRKIESPLNELVITGVSYLNDAVMETYSKIQSSRNLKDLRINGKNPL</sequence>
<dbReference type="EMBL" id="JAIXMP010000004">
    <property type="protein sequence ID" value="KAI9274380.1"/>
    <property type="molecule type" value="Genomic_DNA"/>
</dbReference>
<organism evidence="1 2">
    <name type="scientific">Phascolomyces articulosus</name>
    <dbReference type="NCBI Taxonomy" id="60185"/>
    <lineage>
        <taxon>Eukaryota</taxon>
        <taxon>Fungi</taxon>
        <taxon>Fungi incertae sedis</taxon>
        <taxon>Mucoromycota</taxon>
        <taxon>Mucoromycotina</taxon>
        <taxon>Mucoromycetes</taxon>
        <taxon>Mucorales</taxon>
        <taxon>Lichtheimiaceae</taxon>
        <taxon>Phascolomyces</taxon>
    </lineage>
</organism>
<evidence type="ECO:0000313" key="1">
    <source>
        <dbReference type="EMBL" id="KAI9274380.1"/>
    </source>
</evidence>
<accession>A0AAD5K8M7</accession>